<dbReference type="SUPFAM" id="SSF55331">
    <property type="entry name" value="Tautomerase/MIF"/>
    <property type="match status" value="1"/>
</dbReference>
<dbReference type="Proteomes" id="UP000700706">
    <property type="component" value="Unassembled WGS sequence"/>
</dbReference>
<comment type="caution">
    <text evidence="2">The sequence shown here is derived from an EMBL/GenBank/DDBJ whole genome shotgun (WGS) entry which is preliminary data.</text>
</comment>
<evidence type="ECO:0000256" key="1">
    <source>
        <dbReference type="SAM" id="MobiDB-lite"/>
    </source>
</evidence>
<dbReference type="InterPro" id="IPR014347">
    <property type="entry name" value="Tautomerase/MIF_sf"/>
</dbReference>
<dbReference type="Pfam" id="PF14552">
    <property type="entry name" value="Tautomerase_2"/>
    <property type="match status" value="1"/>
</dbReference>
<organism evidence="2 3">
    <name type="scientific">Inquilinus limosus</name>
    <dbReference type="NCBI Taxonomy" id="171674"/>
    <lineage>
        <taxon>Bacteria</taxon>
        <taxon>Pseudomonadati</taxon>
        <taxon>Pseudomonadota</taxon>
        <taxon>Alphaproteobacteria</taxon>
        <taxon>Rhodospirillales</taxon>
        <taxon>Rhodospirillaceae</taxon>
        <taxon>Inquilinus</taxon>
    </lineage>
</organism>
<dbReference type="Gene3D" id="3.30.429.10">
    <property type="entry name" value="Macrophage Migration Inhibitory Factor"/>
    <property type="match status" value="1"/>
</dbReference>
<sequence length="282" mass="31013">MPLTRISLARGKPPEYLRALSDSLHWALVEAFEVPPDDRFQIIHQHEPGELVFDRIYLGGPRSDDFMLFQVTGGRPRGTATKAAFYRRLVERLAEAPGVRPEDVMVVVSTNQLTRAPALDHLPGLGLKAYLIRERGVEGSPVNQYAPFYLWASTEGMGRFLWGGGGFGGIVDSFGRPPVRHWTGVTCLAGPDRDGAPRHATRHTEPMPVDADPTGLVAEAVADLQRRARQPGIHTIALAVDPRSWELVRFTLWTGPAAAEDAPLYQVLHLSVPHLGEITRAA</sequence>
<feature type="region of interest" description="Disordered" evidence="1">
    <location>
        <begin position="190"/>
        <end position="212"/>
    </location>
</feature>
<dbReference type="PANTHER" id="PTHR38460:SF1">
    <property type="entry name" value="TAUTOMERASE YOLI-RELATED"/>
    <property type="match status" value="1"/>
</dbReference>
<dbReference type="AlphaFoldDB" id="A0A952KFA5"/>
<protein>
    <submittedName>
        <fullName evidence="2">DUF4865 family protein</fullName>
    </submittedName>
</protein>
<evidence type="ECO:0000313" key="2">
    <source>
        <dbReference type="EMBL" id="MBW8727417.1"/>
    </source>
</evidence>
<gene>
    <name evidence="2" type="ORF">JF625_19995</name>
</gene>
<dbReference type="InterPro" id="IPR032349">
    <property type="entry name" value="DUF4865"/>
</dbReference>
<name>A0A952KFA5_9PROT</name>
<reference evidence="2" key="1">
    <citation type="submission" date="2020-06" db="EMBL/GenBank/DDBJ databases">
        <title>Stable isotope informed genome-resolved metagenomics uncovers potential trophic interactions in rhizosphere soil.</title>
        <authorList>
            <person name="Starr E.P."/>
            <person name="Shi S."/>
            <person name="Blazewicz S.J."/>
            <person name="Koch B.J."/>
            <person name="Probst A.J."/>
            <person name="Hungate B.A."/>
            <person name="Pett-Ridge J."/>
            <person name="Firestone M.K."/>
            <person name="Banfield J.F."/>
        </authorList>
    </citation>
    <scope>NUCLEOTIDE SEQUENCE</scope>
    <source>
        <strain evidence="2">YM_69_17</strain>
    </source>
</reference>
<accession>A0A952KFA5</accession>
<proteinExistence type="predicted"/>
<evidence type="ECO:0000313" key="3">
    <source>
        <dbReference type="Proteomes" id="UP000700706"/>
    </source>
</evidence>
<dbReference type="PANTHER" id="PTHR38460">
    <property type="entry name" value="TAUTOMERASE YOLI-RELATED"/>
    <property type="match status" value="1"/>
</dbReference>
<dbReference type="InterPro" id="IPR037479">
    <property type="entry name" value="Tauto_MSAD"/>
</dbReference>
<dbReference type="EMBL" id="JAEKLZ010000275">
    <property type="protein sequence ID" value="MBW8727417.1"/>
    <property type="molecule type" value="Genomic_DNA"/>
</dbReference>
<feature type="compositionally biased region" description="Basic and acidic residues" evidence="1">
    <location>
        <begin position="191"/>
        <end position="205"/>
    </location>
</feature>
<dbReference type="Pfam" id="PF16157">
    <property type="entry name" value="DUF4865"/>
    <property type="match status" value="1"/>
</dbReference>